<name>A0A0E9RLD8_ANGAN</name>
<dbReference type="EMBL" id="GBXM01079327">
    <property type="protein sequence ID" value="JAH29250.1"/>
    <property type="molecule type" value="Transcribed_RNA"/>
</dbReference>
<feature type="chain" id="PRO_5002431674" evidence="1">
    <location>
        <begin position="19"/>
        <end position="35"/>
    </location>
</feature>
<sequence>MLILIIFGAFHQWCLRWACCLFFFGASEHSCGASQ</sequence>
<feature type="signal peptide" evidence="1">
    <location>
        <begin position="1"/>
        <end position="18"/>
    </location>
</feature>
<evidence type="ECO:0000313" key="2">
    <source>
        <dbReference type="EMBL" id="JAH29250.1"/>
    </source>
</evidence>
<reference evidence="2" key="2">
    <citation type="journal article" date="2015" name="Fish Shellfish Immunol.">
        <title>Early steps in the European eel (Anguilla anguilla)-Vibrio vulnificus interaction in the gills: Role of the RtxA13 toxin.</title>
        <authorList>
            <person name="Callol A."/>
            <person name="Pajuelo D."/>
            <person name="Ebbesson L."/>
            <person name="Teles M."/>
            <person name="MacKenzie S."/>
            <person name="Amaro C."/>
        </authorList>
    </citation>
    <scope>NUCLEOTIDE SEQUENCE</scope>
</reference>
<protein>
    <submittedName>
        <fullName evidence="2">Uncharacterized protein</fullName>
    </submittedName>
</protein>
<organism evidence="2">
    <name type="scientific">Anguilla anguilla</name>
    <name type="common">European freshwater eel</name>
    <name type="synonym">Muraena anguilla</name>
    <dbReference type="NCBI Taxonomy" id="7936"/>
    <lineage>
        <taxon>Eukaryota</taxon>
        <taxon>Metazoa</taxon>
        <taxon>Chordata</taxon>
        <taxon>Craniata</taxon>
        <taxon>Vertebrata</taxon>
        <taxon>Euteleostomi</taxon>
        <taxon>Actinopterygii</taxon>
        <taxon>Neopterygii</taxon>
        <taxon>Teleostei</taxon>
        <taxon>Anguilliformes</taxon>
        <taxon>Anguillidae</taxon>
        <taxon>Anguilla</taxon>
    </lineage>
</organism>
<accession>A0A0E9RLD8</accession>
<keyword evidence="1" id="KW-0732">Signal</keyword>
<proteinExistence type="predicted"/>
<evidence type="ECO:0000256" key="1">
    <source>
        <dbReference type="SAM" id="SignalP"/>
    </source>
</evidence>
<reference evidence="2" key="1">
    <citation type="submission" date="2014-11" db="EMBL/GenBank/DDBJ databases">
        <authorList>
            <person name="Amaro Gonzalez C."/>
        </authorList>
    </citation>
    <scope>NUCLEOTIDE SEQUENCE</scope>
</reference>
<dbReference type="AlphaFoldDB" id="A0A0E9RLD8"/>